<feature type="transmembrane region" description="Helical" evidence="1">
    <location>
        <begin position="164"/>
        <end position="183"/>
    </location>
</feature>
<dbReference type="Proteomes" id="UP000789595">
    <property type="component" value="Unassembled WGS sequence"/>
</dbReference>
<dbReference type="AlphaFoldDB" id="A0A8J2X3T7"/>
<comment type="caution">
    <text evidence="3">The sequence shown here is derived from an EMBL/GenBank/DDBJ whole genome shotgun (WGS) entry which is preliminary data.</text>
</comment>
<evidence type="ECO:0000313" key="3">
    <source>
        <dbReference type="EMBL" id="CAH0379972.1"/>
    </source>
</evidence>
<proteinExistence type="predicted"/>
<dbReference type="EMBL" id="CAKKNE010000006">
    <property type="protein sequence ID" value="CAH0379972.1"/>
    <property type="molecule type" value="Genomic_DNA"/>
</dbReference>
<sequence length="188" mass="19224">MTRSATLVAIVLAQATAFVAPPAAAPALTPRQGLLEPYGSGVDPFKEIGSTLEVVEETQLLTKLAKTGLLSKAERAGVKLADLEPLLLFAEENGLVGLLGDLNDDLLPLLPLLVRLAPLGLPVVSLALGLGPLNFLLAIASFGGAFVVTGLPDDSVTDVALQTLIAVPLATLFPVLFGGLGLVSSKLA</sequence>
<gene>
    <name evidence="3" type="ORF">PECAL_6P16090</name>
</gene>
<accession>A0A8J2X3T7</accession>
<evidence type="ECO:0000256" key="1">
    <source>
        <dbReference type="SAM" id="Phobius"/>
    </source>
</evidence>
<evidence type="ECO:0000256" key="2">
    <source>
        <dbReference type="SAM" id="SignalP"/>
    </source>
</evidence>
<dbReference type="Pfam" id="PF06549">
    <property type="entry name" value="DUF1118"/>
    <property type="match status" value="1"/>
</dbReference>
<keyword evidence="1" id="KW-0812">Transmembrane</keyword>
<dbReference type="OrthoDB" id="201162at2759"/>
<reference evidence="3" key="1">
    <citation type="submission" date="2021-11" db="EMBL/GenBank/DDBJ databases">
        <authorList>
            <consortium name="Genoscope - CEA"/>
            <person name="William W."/>
        </authorList>
    </citation>
    <scope>NUCLEOTIDE SEQUENCE</scope>
</reference>
<feature type="signal peptide" evidence="2">
    <location>
        <begin position="1"/>
        <end position="17"/>
    </location>
</feature>
<feature type="chain" id="PRO_5035153304" evidence="2">
    <location>
        <begin position="18"/>
        <end position="188"/>
    </location>
</feature>
<organism evidence="3 4">
    <name type="scientific">Pelagomonas calceolata</name>
    <dbReference type="NCBI Taxonomy" id="35677"/>
    <lineage>
        <taxon>Eukaryota</taxon>
        <taxon>Sar</taxon>
        <taxon>Stramenopiles</taxon>
        <taxon>Ochrophyta</taxon>
        <taxon>Pelagophyceae</taxon>
        <taxon>Pelagomonadales</taxon>
        <taxon>Pelagomonadaceae</taxon>
        <taxon>Pelagomonas</taxon>
    </lineage>
</organism>
<keyword evidence="4" id="KW-1185">Reference proteome</keyword>
<dbReference type="InterPro" id="IPR009500">
    <property type="entry name" value="DUF1118"/>
</dbReference>
<protein>
    <submittedName>
        <fullName evidence="3">Uncharacterized protein</fullName>
    </submittedName>
</protein>
<feature type="transmembrane region" description="Helical" evidence="1">
    <location>
        <begin position="135"/>
        <end position="152"/>
    </location>
</feature>
<feature type="transmembrane region" description="Helical" evidence="1">
    <location>
        <begin position="106"/>
        <end position="128"/>
    </location>
</feature>
<keyword evidence="1" id="KW-1133">Transmembrane helix</keyword>
<keyword evidence="1" id="KW-0472">Membrane</keyword>
<name>A0A8J2X3T7_9STRA</name>
<evidence type="ECO:0000313" key="4">
    <source>
        <dbReference type="Proteomes" id="UP000789595"/>
    </source>
</evidence>
<keyword evidence="2" id="KW-0732">Signal</keyword>